<accession>A0A678THV7</accession>
<evidence type="ECO:0000313" key="2">
    <source>
        <dbReference type="EMBL" id="AWA45049.1"/>
    </source>
</evidence>
<name>A0A678THV7_SACSP</name>
<organism evidence="2">
    <name type="scientific">Saccharum spontaneum</name>
    <name type="common">Wild sugarcane</name>
    <dbReference type="NCBI Taxonomy" id="62335"/>
    <lineage>
        <taxon>Eukaryota</taxon>
        <taxon>Viridiplantae</taxon>
        <taxon>Streptophyta</taxon>
        <taxon>Embryophyta</taxon>
        <taxon>Tracheophyta</taxon>
        <taxon>Spermatophyta</taxon>
        <taxon>Magnoliopsida</taxon>
        <taxon>Liliopsida</taxon>
        <taxon>Poales</taxon>
        <taxon>Poaceae</taxon>
        <taxon>PACMAD clade</taxon>
        <taxon>Panicoideae</taxon>
        <taxon>Andropogonodae</taxon>
        <taxon>Andropogoneae</taxon>
        <taxon>Saccharinae</taxon>
        <taxon>Saccharum</taxon>
        <taxon>Saccharum officinarum species complex</taxon>
    </lineage>
</organism>
<gene>
    <name evidence="2" type="ORF">SS31J13_000001</name>
</gene>
<feature type="compositionally biased region" description="Basic and acidic residues" evidence="1">
    <location>
        <begin position="42"/>
        <end position="54"/>
    </location>
</feature>
<proteinExistence type="predicted"/>
<feature type="region of interest" description="Disordered" evidence="1">
    <location>
        <begin position="36"/>
        <end position="128"/>
    </location>
</feature>
<dbReference type="AlphaFoldDB" id="A0A678THV7"/>
<evidence type="ECO:0000256" key="1">
    <source>
        <dbReference type="SAM" id="MobiDB-lite"/>
    </source>
</evidence>
<reference evidence="2" key="1">
    <citation type="submission" date="2018-04" db="EMBL/GenBank/DDBJ databases">
        <title>Comparative Analysis of Homologous Sequences of Saccharum officinarum and Saccharum spontaneum Reveals Independent Polyploidization Events.</title>
        <authorList>
            <person name="Sharma A."/>
            <person name="Song J."/>
            <person name="Lin Q."/>
            <person name="Singh R."/>
            <person name="Ramos N."/>
            <person name="Wang K."/>
            <person name="Zhang J."/>
            <person name="Ming R."/>
            <person name="Yu Q."/>
        </authorList>
    </citation>
    <scope>NUCLEOTIDE SEQUENCE</scope>
</reference>
<sequence>MASSSLKPAAALVLQLRRAPPAAYAPLALLRRHIATSTTRLHGGDVDSDGRDSGGRVTDNPPPEMAPLPEDAPRQTPPRLGEPDPVSPPLPTTSKDKLGGATTEGGAPGGMPDTAVAVPPVSPDGSNV</sequence>
<dbReference type="EMBL" id="MH182564">
    <property type="protein sequence ID" value="AWA45049.1"/>
    <property type="molecule type" value="Genomic_DNA"/>
</dbReference>
<protein>
    <submittedName>
        <fullName evidence="2">Uncharacterized protein</fullName>
    </submittedName>
</protein>